<reference evidence="1 2" key="1">
    <citation type="submission" date="2018-05" db="EMBL/GenBank/DDBJ databases">
        <title>Marinifilum breve JC075T sp. nov., a marine bacterium isolated from Yongle Blue Hole in the South China Sea.</title>
        <authorList>
            <person name="Fu T."/>
        </authorList>
    </citation>
    <scope>NUCLEOTIDE SEQUENCE [LARGE SCALE GENOMIC DNA]</scope>
    <source>
        <strain evidence="1 2">JC075</strain>
    </source>
</reference>
<proteinExistence type="predicted"/>
<dbReference type="Proteomes" id="UP000248079">
    <property type="component" value="Unassembled WGS sequence"/>
</dbReference>
<dbReference type="AlphaFoldDB" id="A0A2V3ZY95"/>
<protein>
    <recommendedName>
        <fullName evidence="3">Integrase catalytic domain-containing protein</fullName>
    </recommendedName>
</protein>
<comment type="caution">
    <text evidence="1">The sequence shown here is derived from an EMBL/GenBank/DDBJ whole genome shotgun (WGS) entry which is preliminary data.</text>
</comment>
<name>A0A2V3ZY95_9BACT</name>
<dbReference type="EMBL" id="QFLI01000003">
    <property type="protein sequence ID" value="PXY01645.1"/>
    <property type="molecule type" value="Genomic_DNA"/>
</dbReference>
<evidence type="ECO:0000313" key="1">
    <source>
        <dbReference type="EMBL" id="PXY01645.1"/>
    </source>
</evidence>
<accession>A0A2V3ZY95</accession>
<gene>
    <name evidence="1" type="ORF">DF185_09250</name>
</gene>
<keyword evidence="2" id="KW-1185">Reference proteome</keyword>
<dbReference type="OrthoDB" id="9815231at2"/>
<organism evidence="1 2">
    <name type="scientific">Marinifilum breve</name>
    <dbReference type="NCBI Taxonomy" id="2184082"/>
    <lineage>
        <taxon>Bacteria</taxon>
        <taxon>Pseudomonadati</taxon>
        <taxon>Bacteroidota</taxon>
        <taxon>Bacteroidia</taxon>
        <taxon>Marinilabiliales</taxon>
        <taxon>Marinifilaceae</taxon>
    </lineage>
</organism>
<sequence>MKNIVKLDNYYYPDELRDRIKEFVDYYNHERYHESLNKLALSDVYYDRDWVRLQQRSIIKNETMKRRRSINRKVAS</sequence>
<evidence type="ECO:0008006" key="3">
    <source>
        <dbReference type="Google" id="ProtNLM"/>
    </source>
</evidence>
<evidence type="ECO:0000313" key="2">
    <source>
        <dbReference type="Proteomes" id="UP000248079"/>
    </source>
</evidence>